<sequence>MENKHAYLIMAHNDFQSLKHLMQAIDDERNDIYLHIDKKTRLVDFNEIKTWVKKAGLFFVPRIKVFWGDKSFVQCELNLLKAATGNGHYRYYHFLSGIDFPLKSQDEIHAYFEDKDLEYLNYHFPGEGGDDFIYKIRYYYPFMRWLGRWDAHGNKLKSKFRYHLDVFNKKLLARQESKGVDRRKRYPDITFVKGDNWVTITDSFARFALSKERKIMKMARFSATPDELFLATLAYNSSYKNKIANDIKRLIDWNRGGPYEFVYEDLPELLEADAFFARKISYSRQPKLVEALEKHIGLQ</sequence>
<evidence type="ECO:0000256" key="6">
    <source>
        <dbReference type="ARBA" id="ARBA00022723"/>
    </source>
</evidence>
<keyword evidence="11" id="KW-0472">Membrane</keyword>
<gene>
    <name evidence="15" type="ORF">SAMN02910350_02169</name>
</gene>
<dbReference type="Pfam" id="PF02485">
    <property type="entry name" value="Branch"/>
    <property type="match status" value="1"/>
</dbReference>
<keyword evidence="8" id="KW-0735">Signal-anchor</keyword>
<keyword evidence="4" id="KW-0808">Transferase</keyword>
<evidence type="ECO:0000256" key="2">
    <source>
        <dbReference type="ARBA" id="ARBA00004648"/>
    </source>
</evidence>
<accession>A0A1G5S1B2</accession>
<evidence type="ECO:0000256" key="7">
    <source>
        <dbReference type="ARBA" id="ARBA00022824"/>
    </source>
</evidence>
<comment type="subcellular location">
    <subcellularLocation>
        <location evidence="2">Endoplasmic reticulum membrane</location>
        <topology evidence="2">Single-pass type II membrane protein</topology>
    </subcellularLocation>
    <subcellularLocation>
        <location evidence="1">Golgi apparatus membrane</location>
        <topology evidence="1">Single-pass type II membrane protein</topology>
    </subcellularLocation>
</comment>
<dbReference type="GO" id="GO:0016020">
    <property type="term" value="C:membrane"/>
    <property type="evidence" value="ECO:0007669"/>
    <property type="project" value="InterPro"/>
</dbReference>
<evidence type="ECO:0000256" key="9">
    <source>
        <dbReference type="ARBA" id="ARBA00022989"/>
    </source>
</evidence>
<dbReference type="PANTHER" id="PTHR46025">
    <property type="entry name" value="XYLOSYLTRANSFERASE OXT"/>
    <property type="match status" value="1"/>
</dbReference>
<dbReference type="GO" id="GO:0046872">
    <property type="term" value="F:metal ion binding"/>
    <property type="evidence" value="ECO:0007669"/>
    <property type="project" value="UniProtKB-KW"/>
</dbReference>
<dbReference type="InterPro" id="IPR003406">
    <property type="entry name" value="Glyco_trans_14"/>
</dbReference>
<evidence type="ECO:0000256" key="4">
    <source>
        <dbReference type="ARBA" id="ARBA00022679"/>
    </source>
</evidence>
<evidence type="ECO:0000256" key="10">
    <source>
        <dbReference type="ARBA" id="ARBA00023034"/>
    </source>
</evidence>
<organism evidence="15 16">
    <name type="scientific">Pseudobutyrivibrio xylanivorans</name>
    <dbReference type="NCBI Taxonomy" id="185007"/>
    <lineage>
        <taxon>Bacteria</taxon>
        <taxon>Bacillati</taxon>
        <taxon>Bacillota</taxon>
        <taxon>Clostridia</taxon>
        <taxon>Lachnospirales</taxon>
        <taxon>Lachnospiraceae</taxon>
        <taxon>Pseudobutyrivibrio</taxon>
    </lineage>
</organism>
<protein>
    <recommendedName>
        <fullName evidence="14">Peptide O-xylosyltransferase</fullName>
    </recommendedName>
</protein>
<keyword evidence="12" id="KW-1015">Disulfide bond</keyword>
<dbReference type="GO" id="GO:0030158">
    <property type="term" value="F:protein xylosyltransferase activity"/>
    <property type="evidence" value="ECO:0007669"/>
    <property type="project" value="InterPro"/>
</dbReference>
<evidence type="ECO:0000256" key="14">
    <source>
        <dbReference type="ARBA" id="ARBA00042865"/>
    </source>
</evidence>
<keyword evidence="5" id="KW-0812">Transmembrane</keyword>
<keyword evidence="10" id="KW-0333">Golgi apparatus</keyword>
<keyword evidence="13" id="KW-0325">Glycoprotein</keyword>
<reference evidence="15 16" key="1">
    <citation type="submission" date="2016-10" db="EMBL/GenBank/DDBJ databases">
        <authorList>
            <person name="de Groot N.N."/>
        </authorList>
    </citation>
    <scope>NUCLEOTIDE SEQUENCE [LARGE SCALE GENOMIC DNA]</scope>
    <source>
        <strain evidence="15 16">DSM 10317</strain>
    </source>
</reference>
<evidence type="ECO:0000256" key="13">
    <source>
        <dbReference type="ARBA" id="ARBA00023180"/>
    </source>
</evidence>
<evidence type="ECO:0000256" key="5">
    <source>
        <dbReference type="ARBA" id="ARBA00022692"/>
    </source>
</evidence>
<proteinExistence type="predicted"/>
<keyword evidence="9" id="KW-1133">Transmembrane helix</keyword>
<keyword evidence="7" id="KW-0256">Endoplasmic reticulum</keyword>
<dbReference type="GO" id="GO:0015012">
    <property type="term" value="P:heparan sulfate proteoglycan biosynthetic process"/>
    <property type="evidence" value="ECO:0007669"/>
    <property type="project" value="TreeGrafter"/>
</dbReference>
<dbReference type="AlphaFoldDB" id="A0A1G5S1B2"/>
<name>A0A1G5S1B2_PSEXY</name>
<dbReference type="EMBL" id="FMWK01000012">
    <property type="protein sequence ID" value="SCZ80175.1"/>
    <property type="molecule type" value="Genomic_DNA"/>
</dbReference>
<dbReference type="PANTHER" id="PTHR46025:SF3">
    <property type="entry name" value="XYLOSYLTRANSFERASE OXT"/>
    <property type="match status" value="1"/>
</dbReference>
<dbReference type="Proteomes" id="UP000199428">
    <property type="component" value="Unassembled WGS sequence"/>
</dbReference>
<evidence type="ECO:0000256" key="8">
    <source>
        <dbReference type="ARBA" id="ARBA00022968"/>
    </source>
</evidence>
<evidence type="ECO:0000256" key="12">
    <source>
        <dbReference type="ARBA" id="ARBA00023157"/>
    </source>
</evidence>
<evidence type="ECO:0000313" key="16">
    <source>
        <dbReference type="Proteomes" id="UP000199428"/>
    </source>
</evidence>
<dbReference type="GO" id="GO:0050650">
    <property type="term" value="P:chondroitin sulfate proteoglycan biosynthetic process"/>
    <property type="evidence" value="ECO:0007669"/>
    <property type="project" value="TreeGrafter"/>
</dbReference>
<dbReference type="RefSeq" id="WP_090163385.1">
    <property type="nucleotide sequence ID" value="NZ_FMWK01000012.1"/>
</dbReference>
<evidence type="ECO:0000313" key="15">
    <source>
        <dbReference type="EMBL" id="SCZ80175.1"/>
    </source>
</evidence>
<keyword evidence="3" id="KW-0328">Glycosyltransferase</keyword>
<evidence type="ECO:0000256" key="11">
    <source>
        <dbReference type="ARBA" id="ARBA00023136"/>
    </source>
</evidence>
<evidence type="ECO:0000256" key="1">
    <source>
        <dbReference type="ARBA" id="ARBA00004323"/>
    </source>
</evidence>
<keyword evidence="6" id="KW-0479">Metal-binding</keyword>
<evidence type="ECO:0000256" key="3">
    <source>
        <dbReference type="ARBA" id="ARBA00022676"/>
    </source>
</evidence>
<dbReference type="InterPro" id="IPR043538">
    <property type="entry name" value="XYLT"/>
</dbReference>